<sequence>MGRDSETGWNIAGPLFQTAQTVPDHPAVVVGKATLSYAELARSASALARVLRPRLVTRRVGILATRSLAAYQGIAGAAWAGATYVPLNLKWPAERLVALMKELALDALVVDRNGARLLDRAVLEAAPKLIIASDDAAAVPGALRIGELEDRGIEAPAPMPAEHSAYIMFTSGSTGLPKGVVVSCGSLAAYLHETRKWAGFTTADRVAEAHDVTFDLSVHNMFLAFEAGATLHIMSTLDMMAPQRFVRSNEITAWMSVPTIVAMMRANGLLKDGLFPSLRLSVFCGEPLPIPAVEAWARAAPNSVVENIYGPTECTVVCMRQRLTDPPVATPKRNILAIGRPYDNFRVALFDGDQKPVPRGEIGEIALSSAQLSDGYFGKPELTADRFRMINGERWYLTGDLGVEDENGVFHHMGRADNQIKLKGNRIELEEVEMHLRRTAGTDLASVVAWPIVDGSAQGLVAFIAGKDGDGAALQQAMMQSLPRYMVPQRVVFAERLPQNANGKTDRRALAAWLDTDSAKGDAETSPQAVVA</sequence>
<dbReference type="GO" id="GO:0031177">
    <property type="term" value="F:phosphopantetheine binding"/>
    <property type="evidence" value="ECO:0007669"/>
    <property type="project" value="TreeGrafter"/>
</dbReference>
<dbReference type="Gene3D" id="3.40.50.12780">
    <property type="entry name" value="N-terminal domain of ligase-like"/>
    <property type="match status" value="1"/>
</dbReference>
<dbReference type="InterPro" id="IPR020845">
    <property type="entry name" value="AMP-binding_CS"/>
</dbReference>
<name>A0A5B8L5E1_9HYPH</name>
<dbReference type="OrthoDB" id="9803968at2"/>
<dbReference type="AlphaFoldDB" id="A0A5B8L5E1"/>
<feature type="domain" description="AMP-binding enzyme C-terminal" evidence="2">
    <location>
        <begin position="447"/>
        <end position="504"/>
    </location>
</feature>
<dbReference type="InterPro" id="IPR045851">
    <property type="entry name" value="AMP-bd_C_sf"/>
</dbReference>
<gene>
    <name evidence="3" type="ORF">FQ775_23135</name>
</gene>
<dbReference type="GO" id="GO:0016874">
    <property type="term" value="F:ligase activity"/>
    <property type="evidence" value="ECO:0007669"/>
    <property type="project" value="UniProtKB-KW"/>
</dbReference>
<dbReference type="InterPro" id="IPR042099">
    <property type="entry name" value="ANL_N_sf"/>
</dbReference>
<dbReference type="InterPro" id="IPR025110">
    <property type="entry name" value="AMP-bd_C"/>
</dbReference>
<dbReference type="SUPFAM" id="SSF56801">
    <property type="entry name" value="Acetyl-CoA synthetase-like"/>
    <property type="match status" value="1"/>
</dbReference>
<dbReference type="KEGG" id="niy:FQ775_23135"/>
<dbReference type="Pfam" id="PF13193">
    <property type="entry name" value="AMP-binding_C"/>
    <property type="match status" value="1"/>
</dbReference>
<dbReference type="PANTHER" id="PTHR45527">
    <property type="entry name" value="NONRIBOSOMAL PEPTIDE SYNTHETASE"/>
    <property type="match status" value="1"/>
</dbReference>
<feature type="domain" description="AMP-dependent synthetase/ligase" evidence="1">
    <location>
        <begin position="16"/>
        <end position="377"/>
    </location>
</feature>
<evidence type="ECO:0000313" key="3">
    <source>
        <dbReference type="EMBL" id="QDZ03029.1"/>
    </source>
</evidence>
<dbReference type="InterPro" id="IPR000873">
    <property type="entry name" value="AMP-dep_synth/lig_dom"/>
</dbReference>
<dbReference type="Gene3D" id="3.30.300.30">
    <property type="match status" value="1"/>
</dbReference>
<protein>
    <submittedName>
        <fullName evidence="3">D-alanine--poly(Phosphoribitol) ligase</fullName>
    </submittedName>
</protein>
<dbReference type="RefSeq" id="WP_146301662.1">
    <property type="nucleotide sequence ID" value="NZ_CP042301.2"/>
</dbReference>
<evidence type="ECO:0000259" key="1">
    <source>
        <dbReference type="Pfam" id="PF00501"/>
    </source>
</evidence>
<evidence type="ECO:0000259" key="2">
    <source>
        <dbReference type="Pfam" id="PF13193"/>
    </source>
</evidence>
<accession>A0A5B8L5E1</accession>
<dbReference type="EMBL" id="CP042301">
    <property type="protein sequence ID" value="QDZ03029.1"/>
    <property type="molecule type" value="Genomic_DNA"/>
</dbReference>
<proteinExistence type="predicted"/>
<evidence type="ECO:0000313" key="4">
    <source>
        <dbReference type="Proteomes" id="UP000321389"/>
    </source>
</evidence>
<reference evidence="3" key="1">
    <citation type="submission" date="2020-04" db="EMBL/GenBank/DDBJ databases">
        <title>Nitratireductor sp. nov. isolated from mangrove soil.</title>
        <authorList>
            <person name="Ye Y."/>
        </authorList>
    </citation>
    <scope>NUCLEOTIDE SEQUENCE</scope>
    <source>
        <strain evidence="3">SY7</strain>
    </source>
</reference>
<organism evidence="3 4">
    <name type="scientific">Nitratireductor mangrovi</name>
    <dbReference type="NCBI Taxonomy" id="2599600"/>
    <lineage>
        <taxon>Bacteria</taxon>
        <taxon>Pseudomonadati</taxon>
        <taxon>Pseudomonadota</taxon>
        <taxon>Alphaproteobacteria</taxon>
        <taxon>Hyphomicrobiales</taxon>
        <taxon>Phyllobacteriaceae</taxon>
        <taxon>Nitratireductor</taxon>
    </lineage>
</organism>
<keyword evidence="4" id="KW-1185">Reference proteome</keyword>
<dbReference type="GO" id="GO:0005737">
    <property type="term" value="C:cytoplasm"/>
    <property type="evidence" value="ECO:0007669"/>
    <property type="project" value="TreeGrafter"/>
</dbReference>
<dbReference type="Proteomes" id="UP000321389">
    <property type="component" value="Chromosome"/>
</dbReference>
<keyword evidence="3" id="KW-0436">Ligase</keyword>
<dbReference type="GO" id="GO:0043041">
    <property type="term" value="P:amino acid activation for nonribosomal peptide biosynthetic process"/>
    <property type="evidence" value="ECO:0007669"/>
    <property type="project" value="TreeGrafter"/>
</dbReference>
<dbReference type="PROSITE" id="PS00455">
    <property type="entry name" value="AMP_BINDING"/>
    <property type="match status" value="1"/>
</dbReference>
<dbReference type="PANTHER" id="PTHR45527:SF1">
    <property type="entry name" value="FATTY ACID SYNTHASE"/>
    <property type="match status" value="1"/>
</dbReference>
<dbReference type="Pfam" id="PF00501">
    <property type="entry name" value="AMP-binding"/>
    <property type="match status" value="1"/>
</dbReference>
<dbReference type="GO" id="GO:0044550">
    <property type="term" value="P:secondary metabolite biosynthetic process"/>
    <property type="evidence" value="ECO:0007669"/>
    <property type="project" value="TreeGrafter"/>
</dbReference>